<evidence type="ECO:0000313" key="3">
    <source>
        <dbReference type="Proteomes" id="UP001055149"/>
    </source>
</evidence>
<reference evidence="2" key="1">
    <citation type="journal article" date="2022" name="Int. J. Syst. Evol. Microbiol.">
        <title>A novel species of lactic acid bacteria, Ligilactobacillus pabuli sp. nov., isolated from alfalfa silage.</title>
        <authorList>
            <person name="Tohno M."/>
            <person name="Tanizawa Y."/>
            <person name="Sawada H."/>
            <person name="Sakamoto M."/>
            <person name="Ohkuma M."/>
            <person name="Kobayashi H."/>
        </authorList>
    </citation>
    <scope>NUCLEOTIDE SEQUENCE</scope>
    <source>
        <strain evidence="2">AF129</strain>
    </source>
</reference>
<comment type="caution">
    <text evidence="2">The sequence shown here is derived from an EMBL/GenBank/DDBJ whole genome shotgun (WGS) entry which is preliminary data.</text>
</comment>
<evidence type="ECO:0008006" key="4">
    <source>
        <dbReference type="Google" id="ProtNLM"/>
    </source>
</evidence>
<dbReference type="EMBL" id="BQXH01000003">
    <property type="protein sequence ID" value="GKS80723.1"/>
    <property type="molecule type" value="Genomic_DNA"/>
</dbReference>
<evidence type="ECO:0000313" key="2">
    <source>
        <dbReference type="EMBL" id="GKS80723.1"/>
    </source>
</evidence>
<dbReference type="NCBIfam" id="TIGR01538">
    <property type="entry name" value="portal_SPP1"/>
    <property type="match status" value="1"/>
</dbReference>
<accession>A0ABQ5JF93</accession>
<sequence length="461" mass="52507">METIVQGAGSMIKGNVFVYPRNRNMTPDDLRGFINANMELSKNYNKLYRYYLGHHDILDEFRKTKRPDHKLVPNYAKTLTETFNGYFMGVPPKISLNNDTDNMKLQDWLNWNSFQDKLNEASKIVDIMGRSYMFLYQNEDSQTCVAVSEPTESFVIYDDTVAHLPIAYVRYSFDDNNNLSGSYYTQSKAYTIDTAYRLLDERINPIQAVPGIEFYANEERHGLFEPVMTLIDAFDKALSEKANNVSYFDSAYLLLLGLQFPHDENGDPIVNIDGNDMIVAEDADATQARVEFLNKPDSDGMQEHYLDRLNDLIYQVSNVANLKDDSFSGNSSGVAIQYKLLPMLNLASTKERKFTQSLRKLFGRVFDIGTVVNAKAQDLTFKFIRNMPVNLEDEADTAQKLNGIVSKETQLKSLSFVDDAKQEIKRIADEQTEQVKQSRIDYGVATDKEMNGDGSQTAEAR</sequence>
<organism evidence="2 3">
    <name type="scientific">Ligilactobacillus pabuli</name>
    <dbReference type="NCBI Taxonomy" id="2886039"/>
    <lineage>
        <taxon>Bacteria</taxon>
        <taxon>Bacillati</taxon>
        <taxon>Bacillota</taxon>
        <taxon>Bacilli</taxon>
        <taxon>Lactobacillales</taxon>
        <taxon>Lactobacillaceae</taxon>
        <taxon>Ligilactobacillus</taxon>
    </lineage>
</organism>
<dbReference type="InterPro" id="IPR021145">
    <property type="entry name" value="Portal_protein_SPP1_Gp6-like"/>
</dbReference>
<name>A0ABQ5JF93_9LACO</name>
<feature type="region of interest" description="Disordered" evidence="1">
    <location>
        <begin position="438"/>
        <end position="461"/>
    </location>
</feature>
<protein>
    <recommendedName>
        <fullName evidence="4">Phage portal protein</fullName>
    </recommendedName>
</protein>
<proteinExistence type="predicted"/>
<dbReference type="Proteomes" id="UP001055149">
    <property type="component" value="Unassembled WGS sequence"/>
</dbReference>
<evidence type="ECO:0000256" key="1">
    <source>
        <dbReference type="SAM" id="MobiDB-lite"/>
    </source>
</evidence>
<gene>
    <name evidence="2" type="ORF">LPAF129_04080</name>
</gene>
<keyword evidence="3" id="KW-1185">Reference proteome</keyword>
<dbReference type="InterPro" id="IPR006428">
    <property type="entry name" value="Portal_SPP1-type"/>
</dbReference>
<dbReference type="Pfam" id="PF05133">
    <property type="entry name" value="SPP1_portal"/>
    <property type="match status" value="1"/>
</dbReference>